<dbReference type="AlphaFoldDB" id="A0A1Q2KZG4"/>
<keyword evidence="1" id="KW-1133">Transmembrane helix</keyword>
<feature type="transmembrane region" description="Helical" evidence="1">
    <location>
        <begin position="114"/>
        <end position="133"/>
    </location>
</feature>
<accession>A0A1Q2KZG4</accession>
<evidence type="ECO:0000313" key="3">
    <source>
        <dbReference type="EMBL" id="AQQ53589.1"/>
    </source>
</evidence>
<reference evidence="3 4" key="1">
    <citation type="submission" date="2017-02" db="EMBL/GenBank/DDBJ databases">
        <title>The complete genomic sequence of a novel cold adapted crude oil-degrading bacterium Planococcus qaidamina Y42.</title>
        <authorList>
            <person name="Yang R."/>
        </authorList>
    </citation>
    <scope>NUCLEOTIDE SEQUENCE [LARGE SCALE GENOMIC DNA]</scope>
    <source>
        <strain evidence="3 4">Y42</strain>
    </source>
</reference>
<keyword evidence="4" id="KW-1185">Reference proteome</keyword>
<dbReference type="EMBL" id="CP019640">
    <property type="protein sequence ID" value="AQQ53589.1"/>
    <property type="molecule type" value="Genomic_DNA"/>
</dbReference>
<sequence>MDPLRKNVSWIAGSSLIACTFMYIVEQGLDINYAIKTLIKIILFLSIPVLYAVRIKNKSIRWLSKRKQQPTDGLALSIGLGILSFACILLTYAVLQRFIDLERISADLQTDLGITPRTFIFVALYVTFGNSLLEEYFFRGFVFLEMYKEGYRTSAYVFSSVLFGLYHIAIFQSWFPLPLMILALAGLIGVAFVFNWLDAKSGTFVNSWVVHIFADTAIVLIGFRIFGIL</sequence>
<feature type="transmembrane region" description="Helical" evidence="1">
    <location>
        <begin position="177"/>
        <end position="197"/>
    </location>
</feature>
<keyword evidence="1" id="KW-0812">Transmembrane</keyword>
<dbReference type="PANTHER" id="PTHR36435">
    <property type="entry name" value="SLR1288 PROTEIN"/>
    <property type="match status" value="1"/>
</dbReference>
<dbReference type="PROSITE" id="PS51257">
    <property type="entry name" value="PROKAR_LIPOPROTEIN"/>
    <property type="match status" value="1"/>
</dbReference>
<dbReference type="InterPro" id="IPR052710">
    <property type="entry name" value="CAAX_protease"/>
</dbReference>
<dbReference type="PANTHER" id="PTHR36435:SF1">
    <property type="entry name" value="CAAX AMINO TERMINAL PROTEASE FAMILY PROTEIN"/>
    <property type="match status" value="1"/>
</dbReference>
<feature type="transmembrane region" description="Helical" evidence="1">
    <location>
        <begin position="74"/>
        <end position="94"/>
    </location>
</feature>
<dbReference type="GO" id="GO:0080120">
    <property type="term" value="P:CAAX-box protein maturation"/>
    <property type="evidence" value="ECO:0007669"/>
    <property type="project" value="UniProtKB-ARBA"/>
</dbReference>
<evidence type="ECO:0000259" key="2">
    <source>
        <dbReference type="Pfam" id="PF02517"/>
    </source>
</evidence>
<evidence type="ECO:0000313" key="4">
    <source>
        <dbReference type="Proteomes" id="UP000188184"/>
    </source>
</evidence>
<feature type="domain" description="CAAX prenyl protease 2/Lysostaphin resistance protein A-like" evidence="2">
    <location>
        <begin position="118"/>
        <end position="216"/>
    </location>
</feature>
<feature type="transmembrane region" description="Helical" evidence="1">
    <location>
        <begin position="31"/>
        <end position="53"/>
    </location>
</feature>
<feature type="transmembrane region" description="Helical" evidence="1">
    <location>
        <begin position="154"/>
        <end position="171"/>
    </location>
</feature>
<gene>
    <name evidence="3" type="ORF">B0X71_11230</name>
</gene>
<protein>
    <recommendedName>
        <fullName evidence="2">CAAX prenyl protease 2/Lysostaphin resistance protein A-like domain-containing protein</fullName>
    </recommendedName>
</protein>
<name>A0A1Q2KZG4_9BACL</name>
<dbReference type="GO" id="GO:0004175">
    <property type="term" value="F:endopeptidase activity"/>
    <property type="evidence" value="ECO:0007669"/>
    <property type="project" value="UniProtKB-ARBA"/>
</dbReference>
<dbReference type="Proteomes" id="UP000188184">
    <property type="component" value="Chromosome"/>
</dbReference>
<dbReference type="Pfam" id="PF02517">
    <property type="entry name" value="Rce1-like"/>
    <property type="match status" value="1"/>
</dbReference>
<proteinExistence type="predicted"/>
<keyword evidence="1" id="KW-0472">Membrane</keyword>
<dbReference type="KEGG" id="pmar:B0X71_11230"/>
<organism evidence="3 4">
    <name type="scientific">Planococcus lenghuensis</name>
    <dbReference type="NCBI Taxonomy" id="2213202"/>
    <lineage>
        <taxon>Bacteria</taxon>
        <taxon>Bacillati</taxon>
        <taxon>Bacillota</taxon>
        <taxon>Bacilli</taxon>
        <taxon>Bacillales</taxon>
        <taxon>Caryophanaceae</taxon>
        <taxon>Planococcus</taxon>
    </lineage>
</organism>
<feature type="transmembrane region" description="Helical" evidence="1">
    <location>
        <begin position="204"/>
        <end position="226"/>
    </location>
</feature>
<dbReference type="InterPro" id="IPR003675">
    <property type="entry name" value="Rce1/LyrA-like_dom"/>
</dbReference>
<evidence type="ECO:0000256" key="1">
    <source>
        <dbReference type="SAM" id="Phobius"/>
    </source>
</evidence>
<feature type="transmembrane region" description="Helical" evidence="1">
    <location>
        <begin position="7"/>
        <end position="25"/>
    </location>
</feature>